<dbReference type="InParanoid" id="A0A1B6QA86"/>
<evidence type="ECO:0000313" key="1">
    <source>
        <dbReference type="EMBL" id="KXG34848.1"/>
    </source>
</evidence>
<dbReference type="Gramene" id="KXG34848">
    <property type="protein sequence ID" value="KXG34848"/>
    <property type="gene ID" value="SORBI_3002G099700"/>
</dbReference>
<dbReference type="PANTHER" id="PTHR32133">
    <property type="entry name" value="OS07G0120400 PROTEIN"/>
    <property type="match status" value="1"/>
</dbReference>
<sequence>MSSFRPRHADGRDVRAVHSSHGRVLLFRCPEKDLDVFLSVWDPITDEQWDLPVVPLPFTSGLFRSSNWAGTRPSSAPHIRCHFKVVCVGRSQRRNFSCFYSSEADSWSDPIFASDEGRTMGHFGYEFITGACVHVGSAIYFLSGCNQEIFKYDLLTNQISTICLRVAPGVGMEGMTTVLIATEDGRLGVAKTSNSTLGSKLHLWIREHGRWEERRAIELRTLLPQDALRDPIFPPEAFADKPWLAGFAEAGSGVIFFKTRVGYFAIDLSSGRSKNIGECLGWGCIIPYVSFCTPAPGAVSTDEGSGAGVVVFTDEGPGPGAGLSNG</sequence>
<dbReference type="OMA" id="ICTNEIV"/>
<evidence type="ECO:0008006" key="3">
    <source>
        <dbReference type="Google" id="ProtNLM"/>
    </source>
</evidence>
<gene>
    <name evidence="1" type="ORF">SORBI_3002G099700</name>
</gene>
<dbReference type="InterPro" id="IPR011043">
    <property type="entry name" value="Gal_Oxase/kelch_b-propeller"/>
</dbReference>
<name>A0A1B6QA86_SORBI</name>
<reference evidence="1 2" key="1">
    <citation type="journal article" date="2009" name="Nature">
        <title>The Sorghum bicolor genome and the diversification of grasses.</title>
        <authorList>
            <person name="Paterson A.H."/>
            <person name="Bowers J.E."/>
            <person name="Bruggmann R."/>
            <person name="Dubchak I."/>
            <person name="Grimwood J."/>
            <person name="Gundlach H."/>
            <person name="Haberer G."/>
            <person name="Hellsten U."/>
            <person name="Mitros T."/>
            <person name="Poliakov A."/>
            <person name="Schmutz J."/>
            <person name="Spannagl M."/>
            <person name="Tang H."/>
            <person name="Wang X."/>
            <person name="Wicker T."/>
            <person name="Bharti A.K."/>
            <person name="Chapman J."/>
            <person name="Feltus F.A."/>
            <person name="Gowik U."/>
            <person name="Grigoriev I.V."/>
            <person name="Lyons E."/>
            <person name="Maher C.A."/>
            <person name="Martis M."/>
            <person name="Narechania A."/>
            <person name="Otillar R.P."/>
            <person name="Penning B.W."/>
            <person name="Salamov A.A."/>
            <person name="Wang Y."/>
            <person name="Zhang L."/>
            <person name="Carpita N.C."/>
            <person name="Freeling M."/>
            <person name="Gingle A.R."/>
            <person name="Hash C.T."/>
            <person name="Keller B."/>
            <person name="Klein P."/>
            <person name="Kresovich S."/>
            <person name="McCann M.C."/>
            <person name="Ming R."/>
            <person name="Peterson D.G."/>
            <person name="Mehboob-ur-Rahman"/>
            <person name="Ware D."/>
            <person name="Westhoff P."/>
            <person name="Mayer K.F."/>
            <person name="Messing J."/>
            <person name="Rokhsar D.S."/>
        </authorList>
    </citation>
    <scope>NUCLEOTIDE SEQUENCE [LARGE SCALE GENOMIC DNA]</scope>
    <source>
        <strain evidence="2">cv. BTx623</strain>
    </source>
</reference>
<dbReference type="EMBL" id="CM000761">
    <property type="protein sequence ID" value="KXG34848.1"/>
    <property type="molecule type" value="Genomic_DNA"/>
</dbReference>
<dbReference type="AlphaFoldDB" id="A0A1B6QA86"/>
<accession>A0A1B6QA86</accession>
<organism evidence="1 2">
    <name type="scientific">Sorghum bicolor</name>
    <name type="common">Sorghum</name>
    <name type="synonym">Sorghum vulgare</name>
    <dbReference type="NCBI Taxonomy" id="4558"/>
    <lineage>
        <taxon>Eukaryota</taxon>
        <taxon>Viridiplantae</taxon>
        <taxon>Streptophyta</taxon>
        <taxon>Embryophyta</taxon>
        <taxon>Tracheophyta</taxon>
        <taxon>Spermatophyta</taxon>
        <taxon>Magnoliopsida</taxon>
        <taxon>Liliopsida</taxon>
        <taxon>Poales</taxon>
        <taxon>Poaceae</taxon>
        <taxon>PACMAD clade</taxon>
        <taxon>Panicoideae</taxon>
        <taxon>Andropogonodae</taxon>
        <taxon>Andropogoneae</taxon>
        <taxon>Sorghinae</taxon>
        <taxon>Sorghum</taxon>
    </lineage>
</organism>
<keyword evidence="2" id="KW-1185">Reference proteome</keyword>
<evidence type="ECO:0000313" key="2">
    <source>
        <dbReference type="Proteomes" id="UP000000768"/>
    </source>
</evidence>
<protein>
    <recommendedName>
        <fullName evidence="3">DUF1618 domain-containing protein</fullName>
    </recommendedName>
</protein>
<reference evidence="2" key="2">
    <citation type="journal article" date="2018" name="Plant J.">
        <title>The Sorghum bicolor reference genome: improved assembly, gene annotations, a transcriptome atlas, and signatures of genome organization.</title>
        <authorList>
            <person name="McCormick R.F."/>
            <person name="Truong S.K."/>
            <person name="Sreedasyam A."/>
            <person name="Jenkins J."/>
            <person name="Shu S."/>
            <person name="Sims D."/>
            <person name="Kennedy M."/>
            <person name="Amirebrahimi M."/>
            <person name="Weers B.D."/>
            <person name="McKinley B."/>
            <person name="Mattison A."/>
            <person name="Morishige D.T."/>
            <person name="Grimwood J."/>
            <person name="Schmutz J."/>
            <person name="Mullet J.E."/>
        </authorList>
    </citation>
    <scope>NUCLEOTIDE SEQUENCE [LARGE SCALE GENOMIC DNA]</scope>
    <source>
        <strain evidence="2">cv. BTx623</strain>
    </source>
</reference>
<dbReference type="PANTHER" id="PTHR32133:SF285">
    <property type="entry name" value="F-BOX DOMAIN-CONTAINING PROTEIN"/>
    <property type="match status" value="1"/>
</dbReference>
<proteinExistence type="predicted"/>
<dbReference type="SUPFAM" id="SSF50965">
    <property type="entry name" value="Galactose oxidase, central domain"/>
    <property type="match status" value="1"/>
</dbReference>
<dbReference type="Proteomes" id="UP000000768">
    <property type="component" value="Chromosome 2"/>
</dbReference>